<dbReference type="InterPro" id="IPR000836">
    <property type="entry name" value="PRTase_dom"/>
</dbReference>
<dbReference type="Gene3D" id="3.40.50.2020">
    <property type="match status" value="1"/>
</dbReference>
<feature type="domain" description="Double zinc ribbon" evidence="2">
    <location>
        <begin position="10"/>
        <end position="61"/>
    </location>
</feature>
<dbReference type="PANTHER" id="PTHR47505">
    <property type="entry name" value="DNA UTILIZATION PROTEIN YHGH"/>
    <property type="match status" value="1"/>
</dbReference>
<dbReference type="SUPFAM" id="SSF53271">
    <property type="entry name" value="PRTase-like"/>
    <property type="match status" value="1"/>
</dbReference>
<evidence type="ECO:0000313" key="3">
    <source>
        <dbReference type="EMBL" id="HGK23471.1"/>
    </source>
</evidence>
<dbReference type="RefSeq" id="WP_012547505.1">
    <property type="nucleotide sequence ID" value="NZ_VTFL01000004.1"/>
</dbReference>
<dbReference type="Pfam" id="PF18912">
    <property type="entry name" value="DZR_2"/>
    <property type="match status" value="1"/>
</dbReference>
<protein>
    <submittedName>
        <fullName evidence="3">ComF family protein</fullName>
    </submittedName>
</protein>
<accession>A0A7C3KSA4</accession>
<organism evidence="3">
    <name type="scientific">Dictyoglomus thermophilum</name>
    <dbReference type="NCBI Taxonomy" id="14"/>
    <lineage>
        <taxon>Bacteria</taxon>
        <taxon>Pseudomonadati</taxon>
        <taxon>Dictyoglomota</taxon>
        <taxon>Dictyoglomia</taxon>
        <taxon>Dictyoglomales</taxon>
        <taxon>Dictyoglomaceae</taxon>
        <taxon>Dictyoglomus</taxon>
    </lineage>
</organism>
<evidence type="ECO:0000259" key="2">
    <source>
        <dbReference type="Pfam" id="PF18912"/>
    </source>
</evidence>
<dbReference type="CDD" id="cd06223">
    <property type="entry name" value="PRTases_typeI"/>
    <property type="match status" value="1"/>
</dbReference>
<proteinExistence type="inferred from homology"/>
<evidence type="ECO:0000256" key="1">
    <source>
        <dbReference type="ARBA" id="ARBA00008007"/>
    </source>
</evidence>
<dbReference type="EMBL" id="DTDV01000007">
    <property type="protein sequence ID" value="HGK23471.1"/>
    <property type="molecule type" value="Genomic_DNA"/>
</dbReference>
<dbReference type="InterPro" id="IPR051910">
    <property type="entry name" value="ComF/GntX_DNA_util-trans"/>
</dbReference>
<comment type="caution">
    <text evidence="3">The sequence shown here is derived from an EMBL/GenBank/DDBJ whole genome shotgun (WGS) entry which is preliminary data.</text>
</comment>
<comment type="similarity">
    <text evidence="1">Belongs to the ComF/GntX family.</text>
</comment>
<dbReference type="InterPro" id="IPR044005">
    <property type="entry name" value="DZR_2"/>
</dbReference>
<dbReference type="AlphaFoldDB" id="A0A7C3KSA4"/>
<sequence>MSFFLKDLLFEILFPTRCIFCGKYSEGFVCKSCFEKLKFPKNYCGMCGRPLTGSLEICYNCSKEKKVWDSYEFVAYYDGMWKEIIASFKFKNKPYLADFISQIGKEKILKREWRIDYITYVPLSYRALVYRGYNQSEYIAHFLGKNLKIPYGPLLYLKKDIKPQKSLNLREREKNVLNAFGVIEDKKVSGNILLVDDVYTTGATLKECAKTLRENLSLNKIYVFTAVRALI</sequence>
<dbReference type="OMA" id="DAAYWNE"/>
<dbReference type="InterPro" id="IPR029057">
    <property type="entry name" value="PRTase-like"/>
</dbReference>
<reference evidence="3" key="1">
    <citation type="journal article" date="2020" name="mSystems">
        <title>Genome- and Community-Level Interaction Insights into Carbon Utilization and Element Cycling Functions of Hydrothermarchaeota in Hydrothermal Sediment.</title>
        <authorList>
            <person name="Zhou Z."/>
            <person name="Liu Y."/>
            <person name="Xu W."/>
            <person name="Pan J."/>
            <person name="Luo Z.H."/>
            <person name="Li M."/>
        </authorList>
    </citation>
    <scope>NUCLEOTIDE SEQUENCE [LARGE SCALE GENOMIC DNA]</scope>
    <source>
        <strain evidence="3">SpSt-70</strain>
    </source>
</reference>
<gene>
    <name evidence="3" type="ORF">ENU78_03310</name>
</gene>
<name>A0A7C3KSA4_DICTH</name>
<dbReference type="PANTHER" id="PTHR47505:SF1">
    <property type="entry name" value="DNA UTILIZATION PROTEIN YHGH"/>
    <property type="match status" value="1"/>
</dbReference>